<comment type="subcellular location">
    <subcellularLocation>
        <location evidence="1">Nucleus</location>
    </subcellularLocation>
</comment>
<dbReference type="PANTHER" id="PTHR12565:SF367">
    <property type="entry name" value="TRANSCRIPTION FACTOR BHLH75"/>
    <property type="match status" value="1"/>
</dbReference>
<dbReference type="GO" id="GO:0003700">
    <property type="term" value="F:DNA-binding transcription factor activity"/>
    <property type="evidence" value="ECO:0007669"/>
    <property type="project" value="TreeGrafter"/>
</dbReference>
<evidence type="ECO:0000259" key="6">
    <source>
        <dbReference type="PROSITE" id="PS50888"/>
    </source>
</evidence>
<evidence type="ECO:0000313" key="7">
    <source>
        <dbReference type="EMBL" id="SPC89001.1"/>
    </source>
</evidence>
<dbReference type="EMBL" id="OIVN01001035">
    <property type="protein sequence ID" value="SPC89001.1"/>
    <property type="molecule type" value="Genomic_DNA"/>
</dbReference>
<evidence type="ECO:0000256" key="4">
    <source>
        <dbReference type="ARBA" id="ARBA00023242"/>
    </source>
</evidence>
<dbReference type="SUPFAM" id="SSF47459">
    <property type="entry name" value="HLH, helix-loop-helix DNA-binding domain"/>
    <property type="match status" value="1"/>
</dbReference>
<keyword evidence="4" id="KW-0539">Nucleus</keyword>
<dbReference type="InterPro" id="IPR024097">
    <property type="entry name" value="bHLH_ZIP_TF"/>
</dbReference>
<evidence type="ECO:0000256" key="1">
    <source>
        <dbReference type="ARBA" id="ARBA00004123"/>
    </source>
</evidence>
<evidence type="ECO:0000256" key="3">
    <source>
        <dbReference type="ARBA" id="ARBA00023163"/>
    </source>
</evidence>
<dbReference type="AlphaFoldDB" id="A0A2N9FPY7"/>
<dbReference type="InterPro" id="IPR011598">
    <property type="entry name" value="bHLH_dom"/>
</dbReference>
<evidence type="ECO:0000256" key="5">
    <source>
        <dbReference type="SAM" id="MobiDB-lite"/>
    </source>
</evidence>
<accession>A0A2N9FPY7</accession>
<dbReference type="PANTHER" id="PTHR12565">
    <property type="entry name" value="STEROL REGULATORY ELEMENT-BINDING PROTEIN"/>
    <property type="match status" value="1"/>
</dbReference>
<dbReference type="GO" id="GO:0046983">
    <property type="term" value="F:protein dimerization activity"/>
    <property type="evidence" value="ECO:0007669"/>
    <property type="project" value="InterPro"/>
</dbReference>
<organism evidence="7">
    <name type="scientific">Fagus sylvatica</name>
    <name type="common">Beechnut</name>
    <dbReference type="NCBI Taxonomy" id="28930"/>
    <lineage>
        <taxon>Eukaryota</taxon>
        <taxon>Viridiplantae</taxon>
        <taxon>Streptophyta</taxon>
        <taxon>Embryophyta</taxon>
        <taxon>Tracheophyta</taxon>
        <taxon>Spermatophyta</taxon>
        <taxon>Magnoliopsida</taxon>
        <taxon>eudicotyledons</taxon>
        <taxon>Gunneridae</taxon>
        <taxon>Pentapetalae</taxon>
        <taxon>rosids</taxon>
        <taxon>fabids</taxon>
        <taxon>Fagales</taxon>
        <taxon>Fagaceae</taxon>
        <taxon>Fagus</taxon>
    </lineage>
</organism>
<feature type="region of interest" description="Disordered" evidence="5">
    <location>
        <begin position="86"/>
        <end position="117"/>
    </location>
</feature>
<feature type="domain" description="BHLH" evidence="6">
    <location>
        <begin position="130"/>
        <end position="180"/>
    </location>
</feature>
<evidence type="ECO:0000256" key="2">
    <source>
        <dbReference type="ARBA" id="ARBA00023015"/>
    </source>
</evidence>
<proteinExistence type="predicted"/>
<protein>
    <recommendedName>
        <fullName evidence="6">BHLH domain-containing protein</fullName>
    </recommendedName>
</protein>
<dbReference type="InterPro" id="IPR036638">
    <property type="entry name" value="HLH_DNA-bd_sf"/>
</dbReference>
<keyword evidence="2" id="KW-0805">Transcription regulation</keyword>
<dbReference type="Gene3D" id="4.10.280.10">
    <property type="entry name" value="Helix-loop-helix DNA-binding domain"/>
    <property type="match status" value="1"/>
</dbReference>
<name>A0A2N9FPY7_FAGSY</name>
<gene>
    <name evidence="7" type="ORF">FSB_LOCUS16883</name>
</gene>
<dbReference type="GO" id="GO:0005634">
    <property type="term" value="C:nucleus"/>
    <property type="evidence" value="ECO:0007669"/>
    <property type="project" value="UniProtKB-SubCell"/>
</dbReference>
<dbReference type="PROSITE" id="PS50888">
    <property type="entry name" value="BHLH"/>
    <property type="match status" value="1"/>
</dbReference>
<dbReference type="SMART" id="SM00353">
    <property type="entry name" value="HLH"/>
    <property type="match status" value="1"/>
</dbReference>
<keyword evidence="3" id="KW-0804">Transcription</keyword>
<reference evidence="7" key="1">
    <citation type="submission" date="2018-02" db="EMBL/GenBank/DDBJ databases">
        <authorList>
            <person name="Cohen D.B."/>
            <person name="Kent A.D."/>
        </authorList>
    </citation>
    <scope>NUCLEOTIDE SEQUENCE</scope>
</reference>
<sequence>MQNINPSSLEMNSNLELINNLGALENFNLNDQASTVFSSNWSDQQPHKLPVIHAFEQGPVPVVWSSISTQDFGHERKEKNAMPLLTSTTNSRDGFGENRKSLVGRKRRRNNDGDVEKPKEVIHVRAKRGQATDSHSLGERVRREKINERLRFLQDLVPGCYKAMGMAAMLDVIINYINSLNNQIEFLSEKLSAASMNFDFISSEMDAMETMQVANANETQEMERMAIGGFAGFSSIQTGLFDCNR</sequence>